<dbReference type="RefSeq" id="WP_106322005.1">
    <property type="nucleotide sequence ID" value="NZ_BOMO01000076.1"/>
</dbReference>
<dbReference type="OrthoDB" id="129561at2"/>
<keyword evidence="4" id="KW-1185">Reference proteome</keyword>
<evidence type="ECO:0000313" key="3">
    <source>
        <dbReference type="EMBL" id="PRX19797.1"/>
    </source>
</evidence>
<comment type="caution">
    <text evidence="3">The sequence shown here is derived from an EMBL/GenBank/DDBJ whole genome shotgun (WGS) entry which is preliminary data.</text>
</comment>
<protein>
    <submittedName>
        <fullName evidence="3">Quercetin dioxygenase-like cupin family protein</fullName>
    </submittedName>
</protein>
<dbReference type="InterPro" id="IPR014710">
    <property type="entry name" value="RmlC-like_jellyroll"/>
</dbReference>
<proteinExistence type="predicted"/>
<keyword evidence="3" id="KW-0223">Dioxygenase</keyword>
<evidence type="ECO:0000256" key="1">
    <source>
        <dbReference type="SAM" id="SignalP"/>
    </source>
</evidence>
<organism evidence="3 4">
    <name type="scientific">Actinoplanes italicus</name>
    <dbReference type="NCBI Taxonomy" id="113567"/>
    <lineage>
        <taxon>Bacteria</taxon>
        <taxon>Bacillati</taxon>
        <taxon>Actinomycetota</taxon>
        <taxon>Actinomycetes</taxon>
        <taxon>Micromonosporales</taxon>
        <taxon>Micromonosporaceae</taxon>
        <taxon>Actinoplanes</taxon>
    </lineage>
</organism>
<dbReference type="SUPFAM" id="SSF51182">
    <property type="entry name" value="RmlC-like cupins"/>
    <property type="match status" value="1"/>
</dbReference>
<dbReference type="GO" id="GO:0051213">
    <property type="term" value="F:dioxygenase activity"/>
    <property type="evidence" value="ECO:0007669"/>
    <property type="project" value="UniProtKB-KW"/>
</dbReference>
<feature type="signal peptide" evidence="1">
    <location>
        <begin position="1"/>
        <end position="26"/>
    </location>
</feature>
<reference evidence="3 4" key="1">
    <citation type="submission" date="2018-03" db="EMBL/GenBank/DDBJ databases">
        <title>Genomic Encyclopedia of Archaeal and Bacterial Type Strains, Phase II (KMG-II): from individual species to whole genera.</title>
        <authorList>
            <person name="Goeker M."/>
        </authorList>
    </citation>
    <scope>NUCLEOTIDE SEQUENCE [LARGE SCALE GENOMIC DNA]</scope>
    <source>
        <strain evidence="3 4">DSM 43146</strain>
    </source>
</reference>
<name>A0A2T0K9I6_9ACTN</name>
<gene>
    <name evidence="3" type="ORF">CLV67_10962</name>
</gene>
<feature type="chain" id="PRO_5015752601" evidence="1">
    <location>
        <begin position="27"/>
        <end position="140"/>
    </location>
</feature>
<accession>A0A2T0K9I6</accession>
<dbReference type="Proteomes" id="UP000239415">
    <property type="component" value="Unassembled WGS sequence"/>
</dbReference>
<dbReference type="InterPro" id="IPR011051">
    <property type="entry name" value="RmlC_Cupin_sf"/>
</dbReference>
<keyword evidence="3" id="KW-0560">Oxidoreductase</keyword>
<sequence>MRGLIRTFLASLVVSGAVMTASPAHATPGHGVTARVVWQWTVDDTDYVLREITIVPGGSTGWHRHPGLVFANVREGTLVHRMADCTTTRRYGEGESLMEHPGEPLAHLGENRGSRTVILDVVYATPKGVPLSTDAPDPGC</sequence>
<keyword evidence="1" id="KW-0732">Signal</keyword>
<evidence type="ECO:0000259" key="2">
    <source>
        <dbReference type="Pfam" id="PF07883"/>
    </source>
</evidence>
<dbReference type="EMBL" id="PVMZ01000009">
    <property type="protein sequence ID" value="PRX19797.1"/>
    <property type="molecule type" value="Genomic_DNA"/>
</dbReference>
<dbReference type="Gene3D" id="2.60.120.10">
    <property type="entry name" value="Jelly Rolls"/>
    <property type="match status" value="1"/>
</dbReference>
<evidence type="ECO:0000313" key="4">
    <source>
        <dbReference type="Proteomes" id="UP000239415"/>
    </source>
</evidence>
<feature type="domain" description="Cupin type-2" evidence="2">
    <location>
        <begin position="52"/>
        <end position="119"/>
    </location>
</feature>
<dbReference type="InterPro" id="IPR013096">
    <property type="entry name" value="Cupin_2"/>
</dbReference>
<dbReference type="Pfam" id="PF07883">
    <property type="entry name" value="Cupin_2"/>
    <property type="match status" value="1"/>
</dbReference>
<dbReference type="AlphaFoldDB" id="A0A2T0K9I6"/>